<dbReference type="Proteomes" id="UP001217083">
    <property type="component" value="Unassembled WGS sequence"/>
</dbReference>
<comment type="caution">
    <text evidence="2">The sequence shown here is derived from an EMBL/GenBank/DDBJ whole genome shotgun (WGS) entry which is preliminary data.</text>
</comment>
<evidence type="ECO:0000256" key="1">
    <source>
        <dbReference type="SAM" id="SignalP"/>
    </source>
</evidence>
<organism evidence="2 3">
    <name type="scientific">Flagellimonas okinawensis</name>
    <dbReference type="NCBI Taxonomy" id="3031324"/>
    <lineage>
        <taxon>Bacteria</taxon>
        <taxon>Pseudomonadati</taxon>
        <taxon>Bacteroidota</taxon>
        <taxon>Flavobacteriia</taxon>
        <taxon>Flavobacteriales</taxon>
        <taxon>Flavobacteriaceae</taxon>
        <taxon>Flagellimonas</taxon>
    </lineage>
</organism>
<proteinExistence type="predicted"/>
<sequence length="590" mass="66534">MKKLIHNMMRAALVVLIFSLSACQEEFERIGDDPQNETISANSTTAVLIEKTSSNDGSYDNIVDGASCLAIQFPYTVTVNGVEVTIDSESDLDVVEEIFDELDDDDDILDILFPITITLSDFTEITIQDQDELELLARDCLEGGDDDDIECIDFVYPITLYTFGLDNQQSGTVIVESDRAMRRFFDELEDDDLISIEFPITLKKHDGTEVMVQNNAELAAALELAKNQCDEDDDDDYNDDDFTEEELDDFLLSCPLQVRQVIRNEVDSTEQYIERLLTFMADGTVYFTTFTADEIVGTWSTSMTDSGVMLNLEFENFADFSMEGHVYELEDGVIKLYKDGGNRIVLKKRCDIEPSEEIDREAFIALLKECEWVVKKVKNQGEEIERLLGYEFQFGTDGVVTLGNGDGTNTMEGTWEIGMNSQFQLSLMISIGDEPGVSFEWPIKEMLQTRLKFEIEETDHEMVLLKVCNDSADDADVAEIRNIAMGGLWNVALFKEGDVDMTTSYAGLDFNFDAMYQLEVSENGDPLANGLWRVLRDSDEGLKFYINLDTGDDLAELTDDWKLVSITSTRIELIDESDDGSTDTLVFEKP</sequence>
<dbReference type="PROSITE" id="PS51257">
    <property type="entry name" value="PROKAR_LIPOPROTEIN"/>
    <property type="match status" value="1"/>
</dbReference>
<dbReference type="EMBL" id="JARFVA010000001">
    <property type="protein sequence ID" value="MDF0706719.1"/>
    <property type="molecule type" value="Genomic_DNA"/>
</dbReference>
<feature type="signal peptide" evidence="1">
    <location>
        <begin position="1"/>
        <end position="24"/>
    </location>
</feature>
<keyword evidence="3" id="KW-1185">Reference proteome</keyword>
<evidence type="ECO:0000313" key="3">
    <source>
        <dbReference type="Proteomes" id="UP001217083"/>
    </source>
</evidence>
<name>A0ABT5XLF4_9FLAO</name>
<protein>
    <recommendedName>
        <fullName evidence="4">Lipocalin-like domain-containing protein</fullName>
    </recommendedName>
</protein>
<keyword evidence="1" id="KW-0732">Signal</keyword>
<feature type="chain" id="PRO_5046941348" description="Lipocalin-like domain-containing protein" evidence="1">
    <location>
        <begin position="25"/>
        <end position="590"/>
    </location>
</feature>
<accession>A0ABT5XLF4</accession>
<evidence type="ECO:0000313" key="2">
    <source>
        <dbReference type="EMBL" id="MDF0706719.1"/>
    </source>
</evidence>
<evidence type="ECO:0008006" key="4">
    <source>
        <dbReference type="Google" id="ProtNLM"/>
    </source>
</evidence>
<reference evidence="2 3" key="1">
    <citation type="submission" date="2023-03" db="EMBL/GenBank/DDBJ databases">
        <title>Muricauda XX sp. nov. and Muricauda XXX sp. nov., two novel species isolated from Okinawa Trough.</title>
        <authorList>
            <person name="Cao W."/>
            <person name="Deng X."/>
        </authorList>
    </citation>
    <scope>NUCLEOTIDE SEQUENCE [LARGE SCALE GENOMIC DNA]</scope>
    <source>
        <strain evidence="2 3">81s02</strain>
    </source>
</reference>
<gene>
    <name evidence="2" type="ORF">PY091_05785</name>
</gene>
<dbReference type="RefSeq" id="WP_275648748.1">
    <property type="nucleotide sequence ID" value="NZ_JARFVA010000001.1"/>
</dbReference>